<evidence type="ECO:0000313" key="3">
    <source>
        <dbReference type="Proteomes" id="UP000195137"/>
    </source>
</evidence>
<accession>A0A1Y3GEN6</accession>
<dbReference type="RefSeq" id="WP_086636823.1">
    <property type="nucleotide sequence ID" value="NZ_MRZU01000003.1"/>
</dbReference>
<organism evidence="2 3">
    <name type="scientific">Methanonatronarchaeum thermophilum</name>
    <dbReference type="NCBI Taxonomy" id="1927129"/>
    <lineage>
        <taxon>Archaea</taxon>
        <taxon>Methanobacteriati</taxon>
        <taxon>Methanobacteriota</taxon>
        <taxon>Methanonatronarchaeia</taxon>
        <taxon>Methanonatronarchaeales</taxon>
        <taxon>Methanonatronarchaeaceae</taxon>
        <taxon>Methanonatronarchaeum</taxon>
    </lineage>
</organism>
<dbReference type="Pfam" id="PF14947">
    <property type="entry name" value="HTH_45"/>
    <property type="match status" value="1"/>
</dbReference>
<feature type="domain" description="ArnR1-like winged helix-turn-helix" evidence="1">
    <location>
        <begin position="3"/>
        <end position="80"/>
    </location>
</feature>
<dbReference type="SUPFAM" id="SSF46785">
    <property type="entry name" value="Winged helix' DNA-binding domain"/>
    <property type="match status" value="1"/>
</dbReference>
<evidence type="ECO:0000313" key="2">
    <source>
        <dbReference type="EMBL" id="OUJ18763.1"/>
    </source>
</evidence>
<keyword evidence="3" id="KW-1185">Reference proteome</keyword>
<dbReference type="Gene3D" id="1.10.10.10">
    <property type="entry name" value="Winged helix-like DNA-binding domain superfamily/Winged helix DNA-binding domain"/>
    <property type="match status" value="1"/>
</dbReference>
<gene>
    <name evidence="2" type="ORF">AMET1_0413</name>
</gene>
<name>A0A1Y3GEN6_9EURY</name>
<dbReference type="EMBL" id="MRZU01000003">
    <property type="protein sequence ID" value="OUJ18763.1"/>
    <property type="molecule type" value="Genomic_DNA"/>
</dbReference>
<dbReference type="AlphaFoldDB" id="A0A1Y3GEN6"/>
<evidence type="ECO:0000259" key="1">
    <source>
        <dbReference type="Pfam" id="PF14947"/>
    </source>
</evidence>
<sequence>MKKRSDWEIYLAILENLNEMKNKGNKIIKTNVMHEINMNWKSFNKHFIYLEQNQFLKKNNEDYEITKKGQKLHQTLKTLKTQLP</sequence>
<reference evidence="2 3" key="1">
    <citation type="submission" date="2016-12" db="EMBL/GenBank/DDBJ databases">
        <title>Discovery of methanogenic haloarchaea.</title>
        <authorList>
            <person name="Sorokin D.Y."/>
            <person name="Makarova K.S."/>
            <person name="Abbas B."/>
            <person name="Ferrer M."/>
            <person name="Golyshin P.N."/>
        </authorList>
    </citation>
    <scope>NUCLEOTIDE SEQUENCE [LARGE SCALE GENOMIC DNA]</scope>
    <source>
        <strain evidence="2">AMET1</strain>
    </source>
</reference>
<comment type="caution">
    <text evidence="2">The sequence shown here is derived from an EMBL/GenBank/DDBJ whole genome shotgun (WGS) entry which is preliminary data.</text>
</comment>
<dbReference type="InterPro" id="IPR038723">
    <property type="entry name" value="ArnR1-like_HTH"/>
</dbReference>
<proteinExistence type="predicted"/>
<dbReference type="InterPro" id="IPR036388">
    <property type="entry name" value="WH-like_DNA-bd_sf"/>
</dbReference>
<dbReference type="Proteomes" id="UP000195137">
    <property type="component" value="Unassembled WGS sequence"/>
</dbReference>
<dbReference type="InterPro" id="IPR036390">
    <property type="entry name" value="WH_DNA-bd_sf"/>
</dbReference>
<protein>
    <submittedName>
        <fullName evidence="2">Transcriptional regulator containing HTH domain</fullName>
    </submittedName>
</protein>
<dbReference type="OrthoDB" id="65744at2157"/>